<feature type="coiled-coil region" evidence="1">
    <location>
        <begin position="148"/>
        <end position="175"/>
    </location>
</feature>
<evidence type="ECO:0000256" key="1">
    <source>
        <dbReference type="SAM" id="Coils"/>
    </source>
</evidence>
<organism evidence="3 4">
    <name type="scientific">Sorangium cellulosum</name>
    <name type="common">Polyangium cellulosum</name>
    <dbReference type="NCBI Taxonomy" id="56"/>
    <lineage>
        <taxon>Bacteria</taxon>
        <taxon>Pseudomonadati</taxon>
        <taxon>Myxococcota</taxon>
        <taxon>Polyangia</taxon>
        <taxon>Polyangiales</taxon>
        <taxon>Polyangiaceae</taxon>
        <taxon>Sorangium</taxon>
    </lineage>
</organism>
<sequence>MLVDSPIDNPAAWDSITIDGIDTPGTCALSGGVRRTKIDQQVSPMQSGSFSVTRGLELVQVDYKVRVWTTEQFNELQALAARLAAAQESRPPRQLRLVDIAVAHLKMKGAEVSWLGPIENPKPGTWTLGFGFLEWKKRKPIGGVARPKDDIDRAIEAQEQQNAGLRAQIEAHNAARARGL</sequence>
<dbReference type="EMBL" id="CP012672">
    <property type="protein sequence ID" value="AUX33158.1"/>
    <property type="molecule type" value="Genomic_DNA"/>
</dbReference>
<accession>A0A4P2QSL1</accession>
<name>A0A4P2QSL1_SORCE</name>
<dbReference type="AlphaFoldDB" id="A0A4P2QSL1"/>
<evidence type="ECO:0000313" key="2">
    <source>
        <dbReference type="EMBL" id="AUX33158.1"/>
    </source>
</evidence>
<gene>
    <name evidence="2" type="ORF">SOCE836_053120</name>
    <name evidence="3" type="ORF">SOCE836_053690</name>
</gene>
<evidence type="ECO:0000313" key="3">
    <source>
        <dbReference type="EMBL" id="AUX33215.1"/>
    </source>
</evidence>
<protein>
    <submittedName>
        <fullName evidence="3">Uncharacterized protein</fullName>
    </submittedName>
</protein>
<dbReference type="Proteomes" id="UP000295497">
    <property type="component" value="Chromosome"/>
</dbReference>
<proteinExistence type="predicted"/>
<keyword evidence="1" id="KW-0175">Coiled coil</keyword>
<dbReference type="EMBL" id="CP012672">
    <property type="protein sequence ID" value="AUX33215.1"/>
    <property type="molecule type" value="Genomic_DNA"/>
</dbReference>
<reference evidence="3 4" key="1">
    <citation type="submission" date="2015-09" db="EMBL/GenBank/DDBJ databases">
        <title>Sorangium comparison.</title>
        <authorList>
            <person name="Zaburannyi N."/>
            <person name="Bunk B."/>
            <person name="Overmann J."/>
            <person name="Mueller R."/>
        </authorList>
    </citation>
    <scope>NUCLEOTIDE SEQUENCE [LARGE SCALE GENOMIC DNA]</scope>
    <source>
        <strain evidence="3 4">So ce836</strain>
    </source>
</reference>
<evidence type="ECO:0000313" key="4">
    <source>
        <dbReference type="Proteomes" id="UP000295497"/>
    </source>
</evidence>
<dbReference type="RefSeq" id="WP_129576625.1">
    <property type="nucleotide sequence ID" value="NZ_CP012672.1"/>
</dbReference>